<protein>
    <recommendedName>
        <fullName evidence="1">Helitron helicase-like domain-containing protein</fullName>
    </recommendedName>
</protein>
<organism evidence="2 3">
    <name type="scientific">Schizophyllum amplum</name>
    <dbReference type="NCBI Taxonomy" id="97359"/>
    <lineage>
        <taxon>Eukaryota</taxon>
        <taxon>Fungi</taxon>
        <taxon>Dikarya</taxon>
        <taxon>Basidiomycota</taxon>
        <taxon>Agaricomycotina</taxon>
        <taxon>Agaricomycetes</taxon>
        <taxon>Agaricomycetidae</taxon>
        <taxon>Agaricales</taxon>
        <taxon>Schizophyllaceae</taxon>
        <taxon>Schizophyllum</taxon>
    </lineage>
</organism>
<proteinExistence type="predicted"/>
<dbReference type="InterPro" id="IPR025476">
    <property type="entry name" value="Helitron_helicase-like"/>
</dbReference>
<reference evidence="2 3" key="1">
    <citation type="journal article" date="2019" name="New Phytol.">
        <title>Comparative genomics reveals unique wood-decay strategies and fruiting body development in the Schizophyllaceae.</title>
        <authorList>
            <person name="Almasi E."/>
            <person name="Sahu N."/>
            <person name="Krizsan K."/>
            <person name="Balint B."/>
            <person name="Kovacs G.M."/>
            <person name="Kiss B."/>
            <person name="Cseklye J."/>
            <person name="Drula E."/>
            <person name="Henrissat B."/>
            <person name="Nagy I."/>
            <person name="Chovatia M."/>
            <person name="Adam C."/>
            <person name="LaButti K."/>
            <person name="Lipzen A."/>
            <person name="Riley R."/>
            <person name="Grigoriev I.V."/>
            <person name="Nagy L.G."/>
        </authorList>
    </citation>
    <scope>NUCLEOTIDE SEQUENCE [LARGE SCALE GENOMIC DNA]</scope>
    <source>
        <strain evidence="2 3">NL-1724</strain>
    </source>
</reference>
<accession>A0A550BVC6</accession>
<dbReference type="STRING" id="97359.A0A550BVC6"/>
<evidence type="ECO:0000313" key="3">
    <source>
        <dbReference type="Proteomes" id="UP000320762"/>
    </source>
</evidence>
<feature type="non-terminal residue" evidence="2">
    <location>
        <position position="1"/>
    </location>
</feature>
<name>A0A550BVC6_9AGAR</name>
<evidence type="ECO:0000313" key="2">
    <source>
        <dbReference type="EMBL" id="TRM56487.1"/>
    </source>
</evidence>
<dbReference type="AlphaFoldDB" id="A0A550BVC6"/>
<comment type="caution">
    <text evidence="2">The sequence shown here is derived from an EMBL/GenBank/DDBJ whole genome shotgun (WGS) entry which is preliminary data.</text>
</comment>
<dbReference type="Proteomes" id="UP000320762">
    <property type="component" value="Unassembled WGS sequence"/>
</dbReference>
<gene>
    <name evidence="2" type="ORF">BD626DRAFT_355190</name>
</gene>
<evidence type="ECO:0000259" key="1">
    <source>
        <dbReference type="Pfam" id="PF14214"/>
    </source>
</evidence>
<keyword evidence="3" id="KW-1185">Reference proteome</keyword>
<dbReference type="EMBL" id="VDMD01000068">
    <property type="protein sequence ID" value="TRM56487.1"/>
    <property type="molecule type" value="Genomic_DNA"/>
</dbReference>
<sequence>GLFGKVGAYYGVVEAQGRGTLHIHMLLWLKHGPSPLDIKQRLADDPLFASKLLSWYDDIISRSIPQETNAYDPSHMDYRRQPIMSRPLDPRLSDYEALFNQDLRNVLENCAQIHTHSATCYKHLPSNLRSLRDEDKDCRFQLPRPLVEKSYITDEDEIVLQCNDGRVNGYSPYITAAQRCNTDIKPIGSGTMAMAMFQYVGSYTTKFSMDTAFVFSAICASMKALATKPPMDVDGNIDHDERSRLLLVKTVNKLHGKRELSGQQVAAGLLNLPSYYTNRSYPTFFWSGMLRQI</sequence>
<feature type="domain" description="Helitron helicase-like" evidence="1">
    <location>
        <begin position="2"/>
        <end position="27"/>
    </location>
</feature>
<dbReference type="Pfam" id="PF14214">
    <property type="entry name" value="Helitron_like_N"/>
    <property type="match status" value="1"/>
</dbReference>
<feature type="non-terminal residue" evidence="2">
    <location>
        <position position="293"/>
    </location>
</feature>
<dbReference type="OrthoDB" id="3267861at2759"/>